<dbReference type="OrthoDB" id="9806411at2"/>
<evidence type="ECO:0000256" key="2">
    <source>
        <dbReference type="ARBA" id="ARBA00022884"/>
    </source>
</evidence>
<dbReference type="Gene3D" id="2.170.120.20">
    <property type="entry name" value="Ribosomal protein L25, beta domain"/>
    <property type="match status" value="1"/>
</dbReference>
<dbReference type="SUPFAM" id="SSF50715">
    <property type="entry name" value="Ribosomal protein L25-like"/>
    <property type="match status" value="1"/>
</dbReference>
<keyword evidence="4 5" id="KW-0687">Ribonucleoprotein</keyword>
<sequence length="212" mass="23521">MSDSFELNVELREDMGKGASRRLRRLEDKIPGIVYGGGREPQPITISHPEIIKHLEDEAFYSHILTLKAGKKTEKVILKDLQRHPYKPKVTHADFMRVKAGEKLTTSVPLHYLNEEKCPGVKAGGVVSHAYTTLEISCLPKDLPEFIEVDLADLEMDQVVHLSDIKLPKGVEIVELTHGEDHDHAIVTIHKSRSAASTGSDEEGDAAEDSAE</sequence>
<evidence type="ECO:0000256" key="1">
    <source>
        <dbReference type="ARBA" id="ARBA00022730"/>
    </source>
</evidence>
<evidence type="ECO:0000256" key="3">
    <source>
        <dbReference type="ARBA" id="ARBA00022980"/>
    </source>
</evidence>
<dbReference type="InterPro" id="IPR020056">
    <property type="entry name" value="Rbsml_bL25/Gln-tRNA_synth_N"/>
</dbReference>
<accession>A0A545TGW3</accession>
<dbReference type="GO" id="GO:0003735">
    <property type="term" value="F:structural constituent of ribosome"/>
    <property type="evidence" value="ECO:0007669"/>
    <property type="project" value="InterPro"/>
</dbReference>
<dbReference type="HAMAP" id="MF_01334">
    <property type="entry name" value="Ribosomal_bL25_CTC"/>
    <property type="match status" value="1"/>
</dbReference>
<feature type="compositionally biased region" description="Acidic residues" evidence="6">
    <location>
        <begin position="200"/>
        <end position="212"/>
    </location>
</feature>
<dbReference type="InterPro" id="IPR011035">
    <property type="entry name" value="Ribosomal_bL25/Gln-tRNA_synth"/>
</dbReference>
<evidence type="ECO:0000313" key="10">
    <source>
        <dbReference type="Proteomes" id="UP000317839"/>
    </source>
</evidence>
<dbReference type="GO" id="GO:0022625">
    <property type="term" value="C:cytosolic large ribosomal subunit"/>
    <property type="evidence" value="ECO:0007669"/>
    <property type="project" value="TreeGrafter"/>
</dbReference>
<dbReference type="InterPro" id="IPR020057">
    <property type="entry name" value="Ribosomal_bL25_b-dom"/>
</dbReference>
<keyword evidence="1 5" id="KW-0699">rRNA-binding</keyword>
<dbReference type="InterPro" id="IPR029751">
    <property type="entry name" value="Ribosomal_L25_dom"/>
</dbReference>
<dbReference type="PANTHER" id="PTHR33284:SF1">
    <property type="entry name" value="RIBOSOMAL PROTEIN L25_GLN-TRNA SYNTHETASE, ANTI-CODON-BINDING DOMAIN-CONTAINING PROTEIN"/>
    <property type="match status" value="1"/>
</dbReference>
<keyword evidence="2 5" id="KW-0694">RNA-binding</keyword>
<dbReference type="InterPro" id="IPR001021">
    <property type="entry name" value="Ribosomal_bL25_long"/>
</dbReference>
<feature type="region of interest" description="Disordered" evidence="6">
    <location>
        <begin position="190"/>
        <end position="212"/>
    </location>
</feature>
<dbReference type="PANTHER" id="PTHR33284">
    <property type="entry name" value="RIBOSOMAL PROTEIN L25/GLN-TRNA SYNTHETASE, ANTI-CODON-BINDING DOMAIN-CONTAINING PROTEIN"/>
    <property type="match status" value="1"/>
</dbReference>
<keyword evidence="10" id="KW-1185">Reference proteome</keyword>
<name>A0A545TGW3_9GAMM</name>
<dbReference type="NCBIfam" id="NF004612">
    <property type="entry name" value="PRK05943.1"/>
    <property type="match status" value="1"/>
</dbReference>
<comment type="function">
    <text evidence="5">This is one of the proteins that binds to the 5S RNA in the ribosome where it forms part of the central protuberance.</text>
</comment>
<dbReference type="AlphaFoldDB" id="A0A545TGW3"/>
<comment type="similarity">
    <text evidence="5">Belongs to the bacterial ribosomal protein bL25 family. CTC subfamily.</text>
</comment>
<dbReference type="CDD" id="cd00495">
    <property type="entry name" value="Ribosomal_L25_TL5_CTC"/>
    <property type="match status" value="1"/>
</dbReference>
<feature type="domain" description="Large ribosomal subunit protein bL25 L25" evidence="7">
    <location>
        <begin position="7"/>
        <end position="95"/>
    </location>
</feature>
<reference evidence="9 10" key="1">
    <citation type="submission" date="2019-06" db="EMBL/GenBank/DDBJ databases">
        <title>Draft genome of Aliikangiella marina GYP-15.</title>
        <authorList>
            <person name="Wang G."/>
        </authorList>
    </citation>
    <scope>NUCLEOTIDE SEQUENCE [LARGE SCALE GENOMIC DNA]</scope>
    <source>
        <strain evidence="9 10">GYP-15</strain>
    </source>
</reference>
<dbReference type="InterPro" id="IPR037121">
    <property type="entry name" value="Ribosomal_bL25_C"/>
</dbReference>
<comment type="subunit">
    <text evidence="5">Part of the 50S ribosomal subunit; part of the 5S rRNA/L5/L18/L25 subcomplex. Contacts the 5S rRNA. Binds to the 5S rRNA independently of L5 and L18.</text>
</comment>
<comment type="caution">
    <text evidence="9">The sequence shown here is derived from an EMBL/GenBank/DDBJ whole genome shotgun (WGS) entry which is preliminary data.</text>
</comment>
<dbReference type="GO" id="GO:0006412">
    <property type="term" value="P:translation"/>
    <property type="evidence" value="ECO:0007669"/>
    <property type="project" value="UniProtKB-UniRule"/>
</dbReference>
<dbReference type="Gene3D" id="2.40.240.10">
    <property type="entry name" value="Ribosomal Protein L25, Chain P"/>
    <property type="match status" value="1"/>
</dbReference>
<gene>
    <name evidence="5" type="primary">rplY</name>
    <name evidence="5" type="synonym">ctc</name>
    <name evidence="9" type="ORF">FLL45_00445</name>
</gene>
<evidence type="ECO:0000256" key="5">
    <source>
        <dbReference type="HAMAP-Rule" id="MF_01334"/>
    </source>
</evidence>
<evidence type="ECO:0000256" key="4">
    <source>
        <dbReference type="ARBA" id="ARBA00023274"/>
    </source>
</evidence>
<dbReference type="GO" id="GO:0008097">
    <property type="term" value="F:5S rRNA binding"/>
    <property type="evidence" value="ECO:0007669"/>
    <property type="project" value="InterPro"/>
</dbReference>
<evidence type="ECO:0000259" key="8">
    <source>
        <dbReference type="Pfam" id="PF14693"/>
    </source>
</evidence>
<dbReference type="NCBIfam" id="NF004128">
    <property type="entry name" value="PRK05618.1-2"/>
    <property type="match status" value="1"/>
</dbReference>
<dbReference type="Pfam" id="PF01386">
    <property type="entry name" value="Ribosomal_L25p"/>
    <property type="match status" value="1"/>
</dbReference>
<evidence type="ECO:0000313" key="9">
    <source>
        <dbReference type="EMBL" id="TQV76469.1"/>
    </source>
</evidence>
<dbReference type="Pfam" id="PF14693">
    <property type="entry name" value="Ribosomal_TL5_C"/>
    <property type="match status" value="1"/>
</dbReference>
<dbReference type="NCBIfam" id="NF004130">
    <property type="entry name" value="PRK05618.1-5"/>
    <property type="match status" value="1"/>
</dbReference>
<organism evidence="9 10">
    <name type="scientific">Aliikangiella marina</name>
    <dbReference type="NCBI Taxonomy" id="1712262"/>
    <lineage>
        <taxon>Bacteria</taxon>
        <taxon>Pseudomonadati</taxon>
        <taxon>Pseudomonadota</taxon>
        <taxon>Gammaproteobacteria</taxon>
        <taxon>Oceanospirillales</taxon>
        <taxon>Pleioneaceae</taxon>
        <taxon>Aliikangiella</taxon>
    </lineage>
</organism>
<dbReference type="InterPro" id="IPR020930">
    <property type="entry name" value="Ribosomal_uL5_bac-type"/>
</dbReference>
<keyword evidence="3 5" id="KW-0689">Ribosomal protein</keyword>
<feature type="domain" description="Large ribosomal subunit protein bL25 beta" evidence="8">
    <location>
        <begin position="103"/>
        <end position="192"/>
    </location>
</feature>
<protein>
    <recommendedName>
        <fullName evidence="5">Large ribosomal subunit protein bL25</fullName>
    </recommendedName>
    <alternativeName>
        <fullName evidence="5">General stress protein CTC</fullName>
    </alternativeName>
</protein>
<proteinExistence type="inferred from homology"/>
<dbReference type="Proteomes" id="UP000317839">
    <property type="component" value="Unassembled WGS sequence"/>
</dbReference>
<evidence type="ECO:0000256" key="6">
    <source>
        <dbReference type="SAM" id="MobiDB-lite"/>
    </source>
</evidence>
<dbReference type="NCBIfam" id="TIGR00731">
    <property type="entry name" value="bL25_bact_ctc"/>
    <property type="match status" value="1"/>
</dbReference>
<dbReference type="EMBL" id="VIKR01000001">
    <property type="protein sequence ID" value="TQV76469.1"/>
    <property type="molecule type" value="Genomic_DNA"/>
</dbReference>
<evidence type="ECO:0000259" key="7">
    <source>
        <dbReference type="Pfam" id="PF01386"/>
    </source>
</evidence>
<dbReference type="RefSeq" id="WP_142887830.1">
    <property type="nucleotide sequence ID" value="NZ_VIKR01000001.1"/>
</dbReference>